<keyword evidence="3" id="KW-0804">Transcription</keyword>
<dbReference type="PANTHER" id="PTHR43280">
    <property type="entry name" value="ARAC-FAMILY TRANSCRIPTIONAL REGULATOR"/>
    <property type="match status" value="1"/>
</dbReference>
<dbReference type="InterPro" id="IPR018060">
    <property type="entry name" value="HTH_AraC"/>
</dbReference>
<dbReference type="GO" id="GO:0003700">
    <property type="term" value="F:DNA-binding transcription factor activity"/>
    <property type="evidence" value="ECO:0007669"/>
    <property type="project" value="InterPro"/>
</dbReference>
<protein>
    <submittedName>
        <fullName evidence="5">Helix-turn-helix domain-containing protein</fullName>
    </submittedName>
</protein>
<keyword evidence="2" id="KW-0238">DNA-binding</keyword>
<dbReference type="Gene3D" id="3.40.50.880">
    <property type="match status" value="1"/>
</dbReference>
<evidence type="ECO:0000256" key="3">
    <source>
        <dbReference type="ARBA" id="ARBA00023163"/>
    </source>
</evidence>
<reference evidence="5 6" key="1">
    <citation type="journal article" date="2018" name="Int. J. Syst. Evol. Microbiol.">
        <title>Paraburkholderia azotifigens sp. nov., a nitrogen-fixing bacterium isolated from paddy soil.</title>
        <authorList>
            <person name="Choi G.M."/>
            <person name="Im W.T."/>
        </authorList>
    </citation>
    <scope>NUCLEOTIDE SEQUENCE [LARGE SCALE GENOMIC DNA]</scope>
    <source>
        <strain evidence="5 6">NF 2-5-3</strain>
    </source>
</reference>
<dbReference type="Proteomes" id="UP000321776">
    <property type="component" value="Unassembled WGS sequence"/>
</dbReference>
<dbReference type="SUPFAM" id="SSF52317">
    <property type="entry name" value="Class I glutamine amidotransferase-like"/>
    <property type="match status" value="1"/>
</dbReference>
<dbReference type="Pfam" id="PF12833">
    <property type="entry name" value="HTH_18"/>
    <property type="match status" value="1"/>
</dbReference>
<dbReference type="SMART" id="SM00342">
    <property type="entry name" value="HTH_ARAC"/>
    <property type="match status" value="1"/>
</dbReference>
<dbReference type="PROSITE" id="PS01124">
    <property type="entry name" value="HTH_ARAC_FAMILY_2"/>
    <property type="match status" value="1"/>
</dbReference>
<accession>A0A5C6VBU0</accession>
<comment type="caution">
    <text evidence="5">The sequence shown here is derived from an EMBL/GenBank/DDBJ whole genome shotgun (WGS) entry which is preliminary data.</text>
</comment>
<dbReference type="EMBL" id="VOQS01000003">
    <property type="protein sequence ID" value="TXC82793.1"/>
    <property type="molecule type" value="Genomic_DNA"/>
</dbReference>
<dbReference type="InterPro" id="IPR029062">
    <property type="entry name" value="Class_I_gatase-like"/>
</dbReference>
<name>A0A5C6VBU0_9BURK</name>
<dbReference type="PANTHER" id="PTHR43280:SF28">
    <property type="entry name" value="HTH-TYPE TRANSCRIPTIONAL ACTIVATOR RHAS"/>
    <property type="match status" value="1"/>
</dbReference>
<evidence type="ECO:0000256" key="2">
    <source>
        <dbReference type="ARBA" id="ARBA00023125"/>
    </source>
</evidence>
<dbReference type="GO" id="GO:0043565">
    <property type="term" value="F:sequence-specific DNA binding"/>
    <property type="evidence" value="ECO:0007669"/>
    <property type="project" value="InterPro"/>
</dbReference>
<evidence type="ECO:0000313" key="6">
    <source>
        <dbReference type="Proteomes" id="UP000321776"/>
    </source>
</evidence>
<evidence type="ECO:0000256" key="1">
    <source>
        <dbReference type="ARBA" id="ARBA00023015"/>
    </source>
</evidence>
<evidence type="ECO:0000313" key="5">
    <source>
        <dbReference type="EMBL" id="TXC82793.1"/>
    </source>
</evidence>
<dbReference type="InterPro" id="IPR009057">
    <property type="entry name" value="Homeodomain-like_sf"/>
</dbReference>
<proteinExistence type="predicted"/>
<dbReference type="AlphaFoldDB" id="A0A5C6VBU0"/>
<dbReference type="SUPFAM" id="SSF46689">
    <property type="entry name" value="Homeodomain-like"/>
    <property type="match status" value="2"/>
</dbReference>
<dbReference type="Gene3D" id="1.10.10.60">
    <property type="entry name" value="Homeodomain-like"/>
    <property type="match status" value="1"/>
</dbReference>
<organism evidence="5 6">
    <name type="scientific">Paraburkholderia azotifigens</name>
    <dbReference type="NCBI Taxonomy" id="2057004"/>
    <lineage>
        <taxon>Bacteria</taxon>
        <taxon>Pseudomonadati</taxon>
        <taxon>Pseudomonadota</taxon>
        <taxon>Betaproteobacteria</taxon>
        <taxon>Burkholderiales</taxon>
        <taxon>Burkholderiaceae</taxon>
        <taxon>Paraburkholderia</taxon>
    </lineage>
</organism>
<keyword evidence="1" id="KW-0805">Transcription regulation</keyword>
<evidence type="ECO:0000259" key="4">
    <source>
        <dbReference type="PROSITE" id="PS01124"/>
    </source>
</evidence>
<feature type="domain" description="HTH araC/xylS-type" evidence="4">
    <location>
        <begin position="211"/>
        <end position="309"/>
    </location>
</feature>
<gene>
    <name evidence="5" type="ORF">FRZ40_20375</name>
</gene>
<sequence length="345" mass="37632">MNGIYQSHPLRADERPENSKLEKHIGLLIAPHCSMAAAGAIGDAFCLANKLEEELGVDAPYRFSVLSEAGGFVTGGSGFPIWTQKLDRYQLSDFHAFFVACSGDPVTESSEHLVSWLSRQGPGAPACTRQKTDLSNGPVHAAVPVFVLDDGLSETRPAGATPTEMALVQIERDVSANTVRRIAHALQPQVRQRMRPDADDLSIATTTEKIRESARWIRENYSKPISVSQAADSAAMSKRNYQRRFKVEFGMTPLEYLLRTRFEVVCSMLMDTDLPIDKIARRCGMGDGNRLGRIFKVRYGMSPTSFRALRHLGNANHGVAPPPAAASSNAVQPVAAAGSLMKSAY</sequence>